<dbReference type="RefSeq" id="WP_124824001.1">
    <property type="nucleotide sequence ID" value="NZ_JACIFD010000001.1"/>
</dbReference>
<evidence type="ECO:0000256" key="2">
    <source>
        <dbReference type="ARBA" id="ARBA00010792"/>
    </source>
</evidence>
<keyword evidence="6 7" id="KW-0472">Membrane</keyword>
<organism evidence="9 10">
    <name type="scientific">Canibacter oris</name>
    <dbReference type="NCBI Taxonomy" id="1365628"/>
    <lineage>
        <taxon>Bacteria</taxon>
        <taxon>Bacillati</taxon>
        <taxon>Actinomycetota</taxon>
        <taxon>Actinomycetes</taxon>
        <taxon>Micrococcales</taxon>
        <taxon>Microbacteriaceae</taxon>
        <taxon>Canibacter</taxon>
    </lineage>
</organism>
<evidence type="ECO:0000256" key="1">
    <source>
        <dbReference type="ARBA" id="ARBA00004651"/>
    </source>
</evidence>
<keyword evidence="5 7" id="KW-1133">Transmembrane helix</keyword>
<evidence type="ECO:0000256" key="7">
    <source>
        <dbReference type="SAM" id="Phobius"/>
    </source>
</evidence>
<evidence type="ECO:0000256" key="3">
    <source>
        <dbReference type="ARBA" id="ARBA00022475"/>
    </source>
</evidence>
<accession>A0A840DCM5</accession>
<keyword evidence="10" id="KW-1185">Reference proteome</keyword>
<dbReference type="Pfam" id="PF09335">
    <property type="entry name" value="VTT_dom"/>
    <property type="match status" value="1"/>
</dbReference>
<evidence type="ECO:0000313" key="9">
    <source>
        <dbReference type="EMBL" id="MBB4070824.1"/>
    </source>
</evidence>
<dbReference type="PANTHER" id="PTHR42709">
    <property type="entry name" value="ALKALINE PHOSPHATASE LIKE PROTEIN"/>
    <property type="match status" value="1"/>
</dbReference>
<dbReference type="InterPro" id="IPR051311">
    <property type="entry name" value="DedA_domain"/>
</dbReference>
<dbReference type="InterPro" id="IPR032816">
    <property type="entry name" value="VTT_dom"/>
</dbReference>
<dbReference type="AlphaFoldDB" id="A0A840DCM5"/>
<evidence type="ECO:0000256" key="5">
    <source>
        <dbReference type="ARBA" id="ARBA00022989"/>
    </source>
</evidence>
<comment type="subcellular location">
    <subcellularLocation>
        <location evidence="1">Cell membrane</location>
        <topology evidence="1">Multi-pass membrane protein</topology>
    </subcellularLocation>
</comment>
<feature type="domain" description="VTT" evidence="8">
    <location>
        <begin position="52"/>
        <end position="181"/>
    </location>
</feature>
<feature type="transmembrane region" description="Helical" evidence="7">
    <location>
        <begin position="77"/>
        <end position="95"/>
    </location>
</feature>
<evidence type="ECO:0000256" key="6">
    <source>
        <dbReference type="ARBA" id="ARBA00023136"/>
    </source>
</evidence>
<keyword evidence="4 7" id="KW-0812">Transmembrane</keyword>
<dbReference type="GO" id="GO:0005886">
    <property type="term" value="C:plasma membrane"/>
    <property type="evidence" value="ECO:0007669"/>
    <property type="project" value="UniProtKB-SubCell"/>
</dbReference>
<sequence>MTFHSTIFSALTGAGEGSWLDPIVTWIINLMNVIGAPGVAIGIAVENLFPPIPSEVLLPLAGFTAAMPEAKFSPFEAILWATAGSLVGALFLYWIGAKLGHDRMVALANKLPLVSGSDVEKTVAWFNKHGYKAVFFGRMLPIFRSLISIPAGVERMNLLRFSLLTTAGSLIWNTIFVSAGYLLGDRWQEVSGFIDYFKYVILALIAALLMWWLFKKFRAHRAAK</sequence>
<comment type="similarity">
    <text evidence="2">Belongs to the DedA family.</text>
</comment>
<protein>
    <submittedName>
        <fullName evidence="9">Membrane protein DedA with SNARE-associated domain</fullName>
    </submittedName>
</protein>
<name>A0A840DCM5_9MICO</name>
<feature type="transmembrane region" description="Helical" evidence="7">
    <location>
        <begin position="196"/>
        <end position="214"/>
    </location>
</feature>
<evidence type="ECO:0000256" key="4">
    <source>
        <dbReference type="ARBA" id="ARBA00022692"/>
    </source>
</evidence>
<comment type="caution">
    <text evidence="9">The sequence shown here is derived from an EMBL/GenBank/DDBJ whole genome shotgun (WGS) entry which is preliminary data.</text>
</comment>
<dbReference type="PANTHER" id="PTHR42709:SF6">
    <property type="entry name" value="UNDECAPRENYL PHOSPHATE TRANSPORTER A"/>
    <property type="match status" value="1"/>
</dbReference>
<feature type="transmembrane region" description="Helical" evidence="7">
    <location>
        <begin position="161"/>
        <end position="184"/>
    </location>
</feature>
<evidence type="ECO:0000259" key="8">
    <source>
        <dbReference type="Pfam" id="PF09335"/>
    </source>
</evidence>
<evidence type="ECO:0000313" key="10">
    <source>
        <dbReference type="Proteomes" id="UP000571183"/>
    </source>
</evidence>
<dbReference type="Proteomes" id="UP000571183">
    <property type="component" value="Unassembled WGS sequence"/>
</dbReference>
<dbReference type="EMBL" id="JACIFD010000001">
    <property type="protein sequence ID" value="MBB4070824.1"/>
    <property type="molecule type" value="Genomic_DNA"/>
</dbReference>
<reference evidence="9" key="1">
    <citation type="submission" date="2020-08" db="EMBL/GenBank/DDBJ databases">
        <title>Sequencing the genomes of 1000 actinobacteria strains.</title>
        <authorList>
            <person name="Klenk H.-P."/>
        </authorList>
    </citation>
    <scope>NUCLEOTIDE SEQUENCE [LARGE SCALE GENOMIC DNA]</scope>
    <source>
        <strain evidence="9">DSM 27064</strain>
    </source>
</reference>
<proteinExistence type="inferred from homology"/>
<gene>
    <name evidence="9" type="ORF">F5897_000100</name>
</gene>
<keyword evidence="3" id="KW-1003">Cell membrane</keyword>